<dbReference type="RefSeq" id="WP_210352611.1">
    <property type="nucleotide sequence ID" value="NZ_JAEQMU010000001.1"/>
</dbReference>
<evidence type="ECO:0000313" key="3">
    <source>
        <dbReference type="Proteomes" id="UP001597440"/>
    </source>
</evidence>
<keyword evidence="3" id="KW-1185">Reference proteome</keyword>
<sequence length="195" mass="22465">MRQIFFSILLILGMNIAEAQDGSYIFVNQKISNPHLKDQSSITGDYARIAKLQDSIYEQINSFPRKFPTPVRPMPGNSFYYEIYYHEGEPEQQKGLLVFKYGRSDYSTVPIEESLDNLLSISLVDEEEDVYVQEIIKRSDLDAGYFFRKSRGTCFIVMHAKGGKTGNLTFMLDIRLPDAEKKAFVRDFINQTAFL</sequence>
<protein>
    <submittedName>
        <fullName evidence="2">Uncharacterized protein</fullName>
    </submittedName>
</protein>
<feature type="signal peptide" evidence="1">
    <location>
        <begin position="1"/>
        <end position="19"/>
    </location>
</feature>
<gene>
    <name evidence="2" type="ORF">ACFSQW_18150</name>
</gene>
<accession>A0ABW5L6Y5</accession>
<name>A0ABW5L6Y5_9SPHI</name>
<dbReference type="Proteomes" id="UP001597440">
    <property type="component" value="Unassembled WGS sequence"/>
</dbReference>
<organism evidence="2 3">
    <name type="scientific">Sphingobacterium tabacisoli</name>
    <dbReference type="NCBI Taxonomy" id="2044855"/>
    <lineage>
        <taxon>Bacteria</taxon>
        <taxon>Pseudomonadati</taxon>
        <taxon>Bacteroidota</taxon>
        <taxon>Sphingobacteriia</taxon>
        <taxon>Sphingobacteriales</taxon>
        <taxon>Sphingobacteriaceae</taxon>
        <taxon>Sphingobacterium</taxon>
    </lineage>
</organism>
<keyword evidence="1" id="KW-0732">Signal</keyword>
<feature type="chain" id="PRO_5047109303" evidence="1">
    <location>
        <begin position="20"/>
        <end position="195"/>
    </location>
</feature>
<comment type="caution">
    <text evidence="2">The sequence shown here is derived from an EMBL/GenBank/DDBJ whole genome shotgun (WGS) entry which is preliminary data.</text>
</comment>
<proteinExistence type="predicted"/>
<evidence type="ECO:0000256" key="1">
    <source>
        <dbReference type="SAM" id="SignalP"/>
    </source>
</evidence>
<dbReference type="EMBL" id="JBHULD010000018">
    <property type="protein sequence ID" value="MFD2556323.1"/>
    <property type="molecule type" value="Genomic_DNA"/>
</dbReference>
<reference evidence="3" key="1">
    <citation type="journal article" date="2019" name="Int. J. Syst. Evol. Microbiol.">
        <title>The Global Catalogue of Microorganisms (GCM) 10K type strain sequencing project: providing services to taxonomists for standard genome sequencing and annotation.</title>
        <authorList>
            <consortium name="The Broad Institute Genomics Platform"/>
            <consortium name="The Broad Institute Genome Sequencing Center for Infectious Disease"/>
            <person name="Wu L."/>
            <person name="Ma J."/>
        </authorList>
    </citation>
    <scope>NUCLEOTIDE SEQUENCE [LARGE SCALE GENOMIC DNA]</scope>
    <source>
        <strain evidence="3">KCTC 52298</strain>
    </source>
</reference>
<evidence type="ECO:0000313" key="2">
    <source>
        <dbReference type="EMBL" id="MFD2556323.1"/>
    </source>
</evidence>